<dbReference type="Pfam" id="PF03478">
    <property type="entry name" value="Beta-prop_KIB1-4"/>
    <property type="match status" value="1"/>
</dbReference>
<feature type="domain" description="KIB1-4 beta-propeller" evidence="1">
    <location>
        <begin position="74"/>
        <end position="313"/>
    </location>
</feature>
<dbReference type="Proteomes" id="UP000029121">
    <property type="component" value="Unassembled WGS sequence"/>
</dbReference>
<dbReference type="PANTHER" id="PTHR47123">
    <property type="entry name" value="F-BOX PROTEIN SKIP23"/>
    <property type="match status" value="1"/>
</dbReference>
<dbReference type="STRING" id="81985.R0IH59"/>
<organism evidence="2 3">
    <name type="scientific">Capsella rubella</name>
    <dbReference type="NCBI Taxonomy" id="81985"/>
    <lineage>
        <taxon>Eukaryota</taxon>
        <taxon>Viridiplantae</taxon>
        <taxon>Streptophyta</taxon>
        <taxon>Embryophyta</taxon>
        <taxon>Tracheophyta</taxon>
        <taxon>Spermatophyta</taxon>
        <taxon>Magnoliopsida</taxon>
        <taxon>eudicotyledons</taxon>
        <taxon>Gunneridae</taxon>
        <taxon>Pentapetalae</taxon>
        <taxon>rosids</taxon>
        <taxon>malvids</taxon>
        <taxon>Brassicales</taxon>
        <taxon>Brassicaceae</taxon>
        <taxon>Camelineae</taxon>
        <taxon>Capsella</taxon>
    </lineage>
</organism>
<evidence type="ECO:0000313" key="2">
    <source>
        <dbReference type="EMBL" id="EOA37720.1"/>
    </source>
</evidence>
<evidence type="ECO:0000259" key="1">
    <source>
        <dbReference type="Pfam" id="PF03478"/>
    </source>
</evidence>
<dbReference type="AlphaFoldDB" id="R0IH59"/>
<protein>
    <recommendedName>
        <fullName evidence="1">KIB1-4 beta-propeller domain-containing protein</fullName>
    </recommendedName>
</protein>
<name>R0IH59_9BRAS</name>
<reference evidence="3" key="1">
    <citation type="journal article" date="2013" name="Nat. Genet.">
        <title>The Capsella rubella genome and the genomic consequences of rapid mating system evolution.</title>
        <authorList>
            <person name="Slotte T."/>
            <person name="Hazzouri K.M."/>
            <person name="Agren J.A."/>
            <person name="Koenig D."/>
            <person name="Maumus F."/>
            <person name="Guo Y.L."/>
            <person name="Steige K."/>
            <person name="Platts A.E."/>
            <person name="Escobar J.S."/>
            <person name="Newman L.K."/>
            <person name="Wang W."/>
            <person name="Mandakova T."/>
            <person name="Vello E."/>
            <person name="Smith L.M."/>
            <person name="Henz S.R."/>
            <person name="Steffen J."/>
            <person name="Takuno S."/>
            <person name="Brandvain Y."/>
            <person name="Coop G."/>
            <person name="Andolfatto P."/>
            <person name="Hu T.T."/>
            <person name="Blanchette M."/>
            <person name="Clark R.M."/>
            <person name="Quesneville H."/>
            <person name="Nordborg M."/>
            <person name="Gaut B.S."/>
            <person name="Lysak M.A."/>
            <person name="Jenkins J."/>
            <person name="Grimwood J."/>
            <person name="Chapman J."/>
            <person name="Prochnik S."/>
            <person name="Shu S."/>
            <person name="Rokhsar D."/>
            <person name="Schmutz J."/>
            <person name="Weigel D."/>
            <person name="Wright S.I."/>
        </authorList>
    </citation>
    <scope>NUCLEOTIDE SEQUENCE [LARGE SCALE GENOMIC DNA]</scope>
    <source>
        <strain evidence="3">cv. Monte Gargano</strain>
    </source>
</reference>
<evidence type="ECO:0000313" key="3">
    <source>
        <dbReference type="Proteomes" id="UP000029121"/>
    </source>
</evidence>
<accession>R0IH59</accession>
<dbReference type="eggNOG" id="ENOG502QW71">
    <property type="taxonomic scope" value="Eukaryota"/>
</dbReference>
<keyword evidence="3" id="KW-1185">Reference proteome</keyword>
<dbReference type="InterPro" id="IPR051304">
    <property type="entry name" value="SCF_F-box_domain"/>
</dbReference>
<sequence length="367" mass="42740">MGKEVAWCNLPKDLVEFLSDRLSSNIDLIHIRSICKPWRSAVATKKRFRNHFQRDLPVFKEKKTIVSPTTFFRVTLPSSCSNKGWLIRHRQVFKFSKNKLLSPLTGQHMMNTAYKTLDLLKFGVSKVCESYNVQYLSKNVKDESYSNRVVFLDNMFFVVDYENMLWCCKSGEESGSWTRINTKTVKGFLDIKLHRRNIYAIDLNGGLWWISPSQKKDDDDEDINECKETRLVEYCGDLCILHRFWEKTCVHSVQRTVGFKVYKMDEDLLKWVEVSCLGDKAIIVTIDSCFTILASEYYGCLENAIYFSEKGDDSVFKLDDGSIITKKVDSSSSSSHQSCFQMFSTSFLRIWPWAYFRETFVLGLQNF</sequence>
<proteinExistence type="predicted"/>
<gene>
    <name evidence="2" type="ORF">CARUB_v10012459mg</name>
</gene>
<dbReference type="EMBL" id="KB870805">
    <property type="protein sequence ID" value="EOA37720.1"/>
    <property type="molecule type" value="Genomic_DNA"/>
</dbReference>
<dbReference type="InterPro" id="IPR005174">
    <property type="entry name" value="KIB1-4_b-propeller"/>
</dbReference>
<dbReference type="PANTHER" id="PTHR47123:SF25">
    <property type="entry name" value="F-BOX PROTEIN"/>
    <property type="match status" value="1"/>
</dbReference>